<dbReference type="EMBL" id="CM029040">
    <property type="protein sequence ID" value="KAG2637520.1"/>
    <property type="molecule type" value="Genomic_DNA"/>
</dbReference>
<dbReference type="AlphaFoldDB" id="A0A8T0VQK1"/>
<accession>A0A8T0VQK1</accession>
<keyword evidence="2" id="KW-1185">Reference proteome</keyword>
<evidence type="ECO:0000313" key="2">
    <source>
        <dbReference type="Proteomes" id="UP000823388"/>
    </source>
</evidence>
<sequence>MSKHLFWLPFSSNLHNLFLLLSLSKESVVNVKKVSNYSVLS</sequence>
<evidence type="ECO:0000313" key="1">
    <source>
        <dbReference type="EMBL" id="KAG2637520.1"/>
    </source>
</evidence>
<organism evidence="1 2">
    <name type="scientific">Panicum virgatum</name>
    <name type="common">Blackwell switchgrass</name>
    <dbReference type="NCBI Taxonomy" id="38727"/>
    <lineage>
        <taxon>Eukaryota</taxon>
        <taxon>Viridiplantae</taxon>
        <taxon>Streptophyta</taxon>
        <taxon>Embryophyta</taxon>
        <taxon>Tracheophyta</taxon>
        <taxon>Spermatophyta</taxon>
        <taxon>Magnoliopsida</taxon>
        <taxon>Liliopsida</taxon>
        <taxon>Poales</taxon>
        <taxon>Poaceae</taxon>
        <taxon>PACMAD clade</taxon>
        <taxon>Panicoideae</taxon>
        <taxon>Panicodae</taxon>
        <taxon>Paniceae</taxon>
        <taxon>Panicinae</taxon>
        <taxon>Panicum</taxon>
        <taxon>Panicum sect. Hiantes</taxon>
    </lineage>
</organism>
<dbReference type="Proteomes" id="UP000823388">
    <property type="component" value="Chromosome 2N"/>
</dbReference>
<reference evidence="1" key="1">
    <citation type="submission" date="2020-05" db="EMBL/GenBank/DDBJ databases">
        <title>WGS assembly of Panicum virgatum.</title>
        <authorList>
            <person name="Lovell J.T."/>
            <person name="Jenkins J."/>
            <person name="Shu S."/>
            <person name="Juenger T.E."/>
            <person name="Schmutz J."/>
        </authorList>
    </citation>
    <scope>NUCLEOTIDE SEQUENCE</scope>
    <source>
        <strain evidence="1">AP13</strain>
    </source>
</reference>
<protein>
    <submittedName>
        <fullName evidence="1">Uncharacterized protein</fullName>
    </submittedName>
</protein>
<comment type="caution">
    <text evidence="1">The sequence shown here is derived from an EMBL/GenBank/DDBJ whole genome shotgun (WGS) entry which is preliminary data.</text>
</comment>
<gene>
    <name evidence="1" type="ORF">PVAP13_2NG525515</name>
</gene>
<proteinExistence type="predicted"/>
<name>A0A8T0VQK1_PANVG</name>